<keyword evidence="1 7" id="KW-0645">Protease</keyword>
<keyword evidence="2 7" id="KW-0479">Metal-binding</keyword>
<feature type="signal peptide" evidence="7">
    <location>
        <begin position="1"/>
        <end position="19"/>
    </location>
</feature>
<dbReference type="GO" id="GO:0006508">
    <property type="term" value="P:proteolysis"/>
    <property type="evidence" value="ECO:0007669"/>
    <property type="project" value="UniProtKB-KW"/>
</dbReference>
<evidence type="ECO:0000313" key="8">
    <source>
        <dbReference type="EMBL" id="EKC43126.1"/>
    </source>
</evidence>
<keyword evidence="7" id="KW-0732">Signal</keyword>
<reference evidence="8" key="1">
    <citation type="journal article" date="2012" name="Nature">
        <title>The oyster genome reveals stress adaptation and complexity of shell formation.</title>
        <authorList>
            <person name="Zhang G."/>
            <person name="Fang X."/>
            <person name="Guo X."/>
            <person name="Li L."/>
            <person name="Luo R."/>
            <person name="Xu F."/>
            <person name="Yang P."/>
            <person name="Zhang L."/>
            <person name="Wang X."/>
            <person name="Qi H."/>
            <person name="Xiong Z."/>
            <person name="Que H."/>
            <person name="Xie Y."/>
            <person name="Holland P.W."/>
            <person name="Paps J."/>
            <person name="Zhu Y."/>
            <person name="Wu F."/>
            <person name="Chen Y."/>
            <person name="Wang J."/>
            <person name="Peng C."/>
            <person name="Meng J."/>
            <person name="Yang L."/>
            <person name="Liu J."/>
            <person name="Wen B."/>
            <person name="Zhang N."/>
            <person name="Huang Z."/>
            <person name="Zhu Q."/>
            <person name="Feng Y."/>
            <person name="Mount A."/>
            <person name="Hedgecock D."/>
            <person name="Xu Z."/>
            <person name="Liu Y."/>
            <person name="Domazet-Loso T."/>
            <person name="Du Y."/>
            <person name="Sun X."/>
            <person name="Zhang S."/>
            <person name="Liu B."/>
            <person name="Cheng P."/>
            <person name="Jiang X."/>
            <person name="Li J."/>
            <person name="Fan D."/>
            <person name="Wang W."/>
            <person name="Fu W."/>
            <person name="Wang T."/>
            <person name="Wang B."/>
            <person name="Zhang J."/>
            <person name="Peng Z."/>
            <person name="Li Y."/>
            <person name="Li N."/>
            <person name="Wang J."/>
            <person name="Chen M."/>
            <person name="He Y."/>
            <person name="Tan F."/>
            <person name="Song X."/>
            <person name="Zheng Q."/>
            <person name="Huang R."/>
            <person name="Yang H."/>
            <person name="Du X."/>
            <person name="Chen L."/>
            <person name="Yang M."/>
            <person name="Gaffney P.M."/>
            <person name="Wang S."/>
            <person name="Luo L."/>
            <person name="She Z."/>
            <person name="Ming Y."/>
            <person name="Huang W."/>
            <person name="Zhang S."/>
            <person name="Huang B."/>
            <person name="Zhang Y."/>
            <person name="Qu T."/>
            <person name="Ni P."/>
            <person name="Miao G."/>
            <person name="Wang J."/>
            <person name="Wang Q."/>
            <person name="Steinberg C.E."/>
            <person name="Wang H."/>
            <person name="Li N."/>
            <person name="Qian L."/>
            <person name="Zhang G."/>
            <person name="Li Y."/>
            <person name="Yang H."/>
            <person name="Liu X."/>
            <person name="Wang J."/>
            <person name="Yin Y."/>
            <person name="Wang J."/>
        </authorList>
    </citation>
    <scope>NUCLEOTIDE SEQUENCE [LARGE SCALE GENOMIC DNA]</scope>
    <source>
        <strain evidence="8">05x7-T-G4-1.051#20</strain>
    </source>
</reference>
<dbReference type="AlphaFoldDB" id="K1S6S4"/>
<sequence>MLSTTNIVLCFAVVLGVSAVPGQLRNIITDSSRLWANGKVPVAFDVSLDGSMKEKVLAAMQEISFSTHANGMPCVQFVPRTQEKDYVVFTSVVYGSGDSLPGRLGGVQYVHLYRDAAKADIMQLIMYLLGFFNEFRRPDRDSQVMVHYENIAPEYRGFFDITNDTTFFNYPFDFESITFFFPYAWAIDPSKPTLTPKYESVSIPYKVSLSKYDILNIQREYKCGIDNGNKIDLLDVISPVLNAGEYCLRFYYFLYGQDIHKFRVNTRVGDRDTVLDSLEGNQGGSWHTYSKDITMNTKFQIFLEAIIGGTDNGDMAFDDVYIFRGRCIA</sequence>
<dbReference type="SMART" id="SM00235">
    <property type="entry name" value="ZnMc"/>
    <property type="match status" value="1"/>
</dbReference>
<protein>
    <recommendedName>
        <fullName evidence="7">Metalloendopeptidase</fullName>
        <ecNumber evidence="7">3.4.24.-</ecNumber>
    </recommendedName>
</protein>
<proteinExistence type="predicted"/>
<dbReference type="SUPFAM" id="SSF49899">
    <property type="entry name" value="Concanavalin A-like lectins/glucanases"/>
    <property type="match status" value="1"/>
</dbReference>
<dbReference type="HOGENOM" id="CLU_034971_0_0_1"/>
<dbReference type="PANTHER" id="PTHR10127:SF780">
    <property type="entry name" value="METALLOENDOPEPTIDASE"/>
    <property type="match status" value="1"/>
</dbReference>
<dbReference type="Pfam" id="PF01400">
    <property type="entry name" value="Astacin"/>
    <property type="match status" value="1"/>
</dbReference>
<keyword evidence="3 7" id="KW-0378">Hydrolase</keyword>
<organism evidence="8">
    <name type="scientific">Magallana gigas</name>
    <name type="common">Pacific oyster</name>
    <name type="synonym">Crassostrea gigas</name>
    <dbReference type="NCBI Taxonomy" id="29159"/>
    <lineage>
        <taxon>Eukaryota</taxon>
        <taxon>Metazoa</taxon>
        <taxon>Spiralia</taxon>
        <taxon>Lophotrochozoa</taxon>
        <taxon>Mollusca</taxon>
        <taxon>Bivalvia</taxon>
        <taxon>Autobranchia</taxon>
        <taxon>Pteriomorphia</taxon>
        <taxon>Ostreida</taxon>
        <taxon>Ostreoidea</taxon>
        <taxon>Ostreidae</taxon>
        <taxon>Magallana</taxon>
    </lineage>
</organism>
<accession>K1S6S4</accession>
<keyword evidence="5 7" id="KW-0482">Metalloprotease</keyword>
<evidence type="ECO:0000256" key="1">
    <source>
        <dbReference type="ARBA" id="ARBA00022670"/>
    </source>
</evidence>
<dbReference type="PRINTS" id="PR00480">
    <property type="entry name" value="ASTACIN"/>
</dbReference>
<dbReference type="InterPro" id="IPR006026">
    <property type="entry name" value="Peptidase_Metallo"/>
</dbReference>
<dbReference type="Gene3D" id="2.60.120.200">
    <property type="match status" value="1"/>
</dbReference>
<dbReference type="InterPro" id="IPR013320">
    <property type="entry name" value="ConA-like_dom_sf"/>
</dbReference>
<dbReference type="SMART" id="SM00137">
    <property type="entry name" value="MAM"/>
    <property type="match status" value="1"/>
</dbReference>
<evidence type="ECO:0000256" key="3">
    <source>
        <dbReference type="ARBA" id="ARBA00022801"/>
    </source>
</evidence>
<dbReference type="InterPro" id="IPR001506">
    <property type="entry name" value="Peptidase_M12A"/>
</dbReference>
<dbReference type="InterPro" id="IPR000998">
    <property type="entry name" value="MAM_dom"/>
</dbReference>
<evidence type="ECO:0000256" key="4">
    <source>
        <dbReference type="ARBA" id="ARBA00022833"/>
    </source>
</evidence>
<comment type="caution">
    <text evidence="6">Lacks conserved residue(s) required for the propagation of feature annotation.</text>
</comment>
<dbReference type="GO" id="GO:0004222">
    <property type="term" value="F:metalloendopeptidase activity"/>
    <property type="evidence" value="ECO:0007669"/>
    <property type="project" value="UniProtKB-UniRule"/>
</dbReference>
<dbReference type="PANTHER" id="PTHR10127">
    <property type="entry name" value="DISCOIDIN, CUB, EGF, LAMININ , AND ZINC METALLOPROTEASE DOMAIN CONTAINING"/>
    <property type="match status" value="1"/>
</dbReference>
<dbReference type="SUPFAM" id="SSF55486">
    <property type="entry name" value="Metalloproteases ('zincins'), catalytic domain"/>
    <property type="match status" value="1"/>
</dbReference>
<dbReference type="InterPro" id="IPR024079">
    <property type="entry name" value="MetalloPept_cat_dom_sf"/>
</dbReference>
<evidence type="ECO:0000256" key="5">
    <source>
        <dbReference type="ARBA" id="ARBA00023049"/>
    </source>
</evidence>
<feature type="chain" id="PRO_5036530376" description="Metalloendopeptidase" evidence="7">
    <location>
        <begin position="20"/>
        <end position="329"/>
    </location>
</feature>
<dbReference type="GO" id="GO:0008270">
    <property type="term" value="F:zinc ion binding"/>
    <property type="evidence" value="ECO:0007669"/>
    <property type="project" value="InterPro"/>
</dbReference>
<dbReference type="CDD" id="cd06263">
    <property type="entry name" value="MAM"/>
    <property type="match status" value="1"/>
</dbReference>
<evidence type="ECO:0000256" key="7">
    <source>
        <dbReference type="RuleBase" id="RU361183"/>
    </source>
</evidence>
<dbReference type="EC" id="3.4.24.-" evidence="7"/>
<comment type="cofactor">
    <cofactor evidence="7">
        <name>Zn(2+)</name>
        <dbReference type="ChEBI" id="CHEBI:29105"/>
    </cofactor>
    <text evidence="7">Binds 1 zinc ion per subunit.</text>
</comment>
<dbReference type="EMBL" id="JH818221">
    <property type="protein sequence ID" value="EKC43126.1"/>
    <property type="molecule type" value="Genomic_DNA"/>
</dbReference>
<name>K1S6S4_MAGGI</name>
<dbReference type="Gene3D" id="3.40.390.10">
    <property type="entry name" value="Collagenase (Catalytic Domain)"/>
    <property type="match status" value="1"/>
</dbReference>
<dbReference type="Pfam" id="PF00629">
    <property type="entry name" value="MAM"/>
    <property type="match status" value="1"/>
</dbReference>
<evidence type="ECO:0000256" key="2">
    <source>
        <dbReference type="ARBA" id="ARBA00022723"/>
    </source>
</evidence>
<keyword evidence="4 7" id="KW-0862">Zinc</keyword>
<evidence type="ECO:0000256" key="6">
    <source>
        <dbReference type="PROSITE-ProRule" id="PRU01211"/>
    </source>
</evidence>
<dbReference type="InParanoid" id="K1S6S4"/>
<dbReference type="GO" id="GO:0016020">
    <property type="term" value="C:membrane"/>
    <property type="evidence" value="ECO:0007669"/>
    <property type="project" value="InterPro"/>
</dbReference>
<dbReference type="PROSITE" id="PS51864">
    <property type="entry name" value="ASTACIN"/>
    <property type="match status" value="1"/>
</dbReference>
<gene>
    <name evidence="8" type="ORF">CGI_10022332</name>
</gene>
<dbReference type="PROSITE" id="PS50060">
    <property type="entry name" value="MAM_2"/>
    <property type="match status" value="1"/>
</dbReference>
<dbReference type="FunCoup" id="K1S6S4">
    <property type="interactions" value="1"/>
</dbReference>